<dbReference type="Gene3D" id="3.40.30.10">
    <property type="entry name" value="Glutaredoxin"/>
    <property type="match status" value="1"/>
</dbReference>
<name>A0AAD6U461_9AGAR</name>
<evidence type="ECO:0000259" key="1">
    <source>
        <dbReference type="Pfam" id="PF01323"/>
    </source>
</evidence>
<organism evidence="2 3">
    <name type="scientific">Mycena belliarum</name>
    <dbReference type="NCBI Taxonomy" id="1033014"/>
    <lineage>
        <taxon>Eukaryota</taxon>
        <taxon>Fungi</taxon>
        <taxon>Dikarya</taxon>
        <taxon>Basidiomycota</taxon>
        <taxon>Agaricomycotina</taxon>
        <taxon>Agaricomycetes</taxon>
        <taxon>Agaricomycetidae</taxon>
        <taxon>Agaricales</taxon>
        <taxon>Marasmiineae</taxon>
        <taxon>Mycenaceae</taxon>
        <taxon>Mycena</taxon>
    </lineage>
</organism>
<dbReference type="CDD" id="cd03024">
    <property type="entry name" value="DsbA_FrnE"/>
    <property type="match status" value="1"/>
</dbReference>
<dbReference type="PANTHER" id="PTHR13887">
    <property type="entry name" value="GLUTATHIONE S-TRANSFERASE KAPPA"/>
    <property type="match status" value="1"/>
</dbReference>
<dbReference type="SUPFAM" id="SSF52833">
    <property type="entry name" value="Thioredoxin-like"/>
    <property type="match status" value="1"/>
</dbReference>
<evidence type="ECO:0000313" key="2">
    <source>
        <dbReference type="EMBL" id="KAJ7084050.1"/>
    </source>
</evidence>
<comment type="caution">
    <text evidence="2">The sequence shown here is derived from an EMBL/GenBank/DDBJ whole genome shotgun (WGS) entry which is preliminary data.</text>
</comment>
<evidence type="ECO:0000313" key="3">
    <source>
        <dbReference type="Proteomes" id="UP001222325"/>
    </source>
</evidence>
<dbReference type="EMBL" id="JARJCN010000039">
    <property type="protein sequence ID" value="KAJ7084050.1"/>
    <property type="molecule type" value="Genomic_DNA"/>
</dbReference>
<protein>
    <submittedName>
        <fullName evidence="2">Thioredoxin-like protein</fullName>
    </submittedName>
</protein>
<dbReference type="InterPro" id="IPR036249">
    <property type="entry name" value="Thioredoxin-like_sf"/>
</dbReference>
<gene>
    <name evidence="2" type="ORF">B0H15DRAFT_940102</name>
</gene>
<accession>A0AAD6U461</accession>
<dbReference type="AlphaFoldDB" id="A0AAD6U461"/>
<sequence>MSATALKTINIHVVSDSICPFCYIGYKEITSAMELAKKEKLPVEFKMKYNPFQLDPTLSMTHPINKHERLKGKLGASRVDAVERDVIARAKEAGIQNFNYGGLIRQSTDSHRLIAKAYELGGEARQRAFLDVLFPGYFERSQDIGDHDFLAETAVAGGVYATKAEALAFLKSSEGVDEYKKNVREAQQRGVHGVPHFTFNNKYAVSGAQGPDGFLDIFRQLAKK</sequence>
<dbReference type="Proteomes" id="UP001222325">
    <property type="component" value="Unassembled WGS sequence"/>
</dbReference>
<dbReference type="PANTHER" id="PTHR13887:SF41">
    <property type="entry name" value="THIOREDOXIN SUPERFAMILY PROTEIN"/>
    <property type="match status" value="1"/>
</dbReference>
<keyword evidence="3" id="KW-1185">Reference proteome</keyword>
<dbReference type="Pfam" id="PF01323">
    <property type="entry name" value="DSBA"/>
    <property type="match status" value="1"/>
</dbReference>
<feature type="domain" description="DSBA-like thioredoxin" evidence="1">
    <location>
        <begin position="11"/>
        <end position="216"/>
    </location>
</feature>
<proteinExistence type="predicted"/>
<dbReference type="GO" id="GO:0016491">
    <property type="term" value="F:oxidoreductase activity"/>
    <property type="evidence" value="ECO:0007669"/>
    <property type="project" value="InterPro"/>
</dbReference>
<dbReference type="InterPro" id="IPR001853">
    <property type="entry name" value="DSBA-like_thioredoxin_dom"/>
</dbReference>
<reference evidence="2" key="1">
    <citation type="submission" date="2023-03" db="EMBL/GenBank/DDBJ databases">
        <title>Massive genome expansion in bonnet fungi (Mycena s.s.) driven by repeated elements and novel gene families across ecological guilds.</title>
        <authorList>
            <consortium name="Lawrence Berkeley National Laboratory"/>
            <person name="Harder C.B."/>
            <person name="Miyauchi S."/>
            <person name="Viragh M."/>
            <person name="Kuo A."/>
            <person name="Thoen E."/>
            <person name="Andreopoulos B."/>
            <person name="Lu D."/>
            <person name="Skrede I."/>
            <person name="Drula E."/>
            <person name="Henrissat B."/>
            <person name="Morin E."/>
            <person name="Kohler A."/>
            <person name="Barry K."/>
            <person name="LaButti K."/>
            <person name="Morin E."/>
            <person name="Salamov A."/>
            <person name="Lipzen A."/>
            <person name="Mereny Z."/>
            <person name="Hegedus B."/>
            <person name="Baldrian P."/>
            <person name="Stursova M."/>
            <person name="Weitz H."/>
            <person name="Taylor A."/>
            <person name="Grigoriev I.V."/>
            <person name="Nagy L.G."/>
            <person name="Martin F."/>
            <person name="Kauserud H."/>
        </authorList>
    </citation>
    <scope>NUCLEOTIDE SEQUENCE</scope>
    <source>
        <strain evidence="2">CBHHK173m</strain>
    </source>
</reference>